<dbReference type="InterPro" id="IPR036390">
    <property type="entry name" value="WH_DNA-bd_sf"/>
</dbReference>
<keyword evidence="6" id="KW-1185">Reference proteome</keyword>
<dbReference type="Proteomes" id="UP000719942">
    <property type="component" value="Unassembled WGS sequence"/>
</dbReference>
<evidence type="ECO:0000256" key="2">
    <source>
        <dbReference type="ARBA" id="ARBA00023125"/>
    </source>
</evidence>
<evidence type="ECO:0000256" key="1">
    <source>
        <dbReference type="ARBA" id="ARBA00023015"/>
    </source>
</evidence>
<protein>
    <submittedName>
        <fullName evidence="5">FadR family transcriptional regulator</fullName>
    </submittedName>
</protein>
<dbReference type="Pfam" id="PF00392">
    <property type="entry name" value="GntR"/>
    <property type="match status" value="1"/>
</dbReference>
<name>A0ABS7DLS6_9FIRM</name>
<dbReference type="InterPro" id="IPR036388">
    <property type="entry name" value="WH-like_DNA-bd_sf"/>
</dbReference>
<dbReference type="PRINTS" id="PR00035">
    <property type="entry name" value="HTHGNTR"/>
</dbReference>
<dbReference type="InterPro" id="IPR008920">
    <property type="entry name" value="TF_FadR/GntR_C"/>
</dbReference>
<dbReference type="PROSITE" id="PS50949">
    <property type="entry name" value="HTH_GNTR"/>
    <property type="match status" value="1"/>
</dbReference>
<dbReference type="CDD" id="cd07377">
    <property type="entry name" value="WHTH_GntR"/>
    <property type="match status" value="1"/>
</dbReference>
<sequence length="231" mass="25678">MVIALIERIQHISLSSQVLEQMKLRIRSHEWPPASKLPSESDLSAMFGVSRVTIRNALHRLVGLGLIETRLGDGSYVATIDESSGLNSLIPVAYLEENIESILEFRREFESGACAIAAGRAETEDIADLRDMLAKMLALQNDRSALADADLKFHYRIAAISRNSLIIKTYEIISEVYSAHMKRVVRAIGGEAGCYYHAIIVDALEAGDAEKARKFMYEHIAANEKFLLKGK</sequence>
<accession>A0ABS7DLS6</accession>
<organism evidence="5 6">
    <name type="scientific">Caproiciproducens faecalis</name>
    <dbReference type="NCBI Taxonomy" id="2820301"/>
    <lineage>
        <taxon>Bacteria</taxon>
        <taxon>Bacillati</taxon>
        <taxon>Bacillota</taxon>
        <taxon>Clostridia</taxon>
        <taxon>Eubacteriales</taxon>
        <taxon>Acutalibacteraceae</taxon>
        <taxon>Caproiciproducens</taxon>
    </lineage>
</organism>
<proteinExistence type="predicted"/>
<comment type="caution">
    <text evidence="5">The sequence shown here is derived from an EMBL/GenBank/DDBJ whole genome shotgun (WGS) entry which is preliminary data.</text>
</comment>
<gene>
    <name evidence="5" type="ORF">J5W02_04450</name>
</gene>
<dbReference type="RefSeq" id="WP_219964480.1">
    <property type="nucleotide sequence ID" value="NZ_JAGFNZ010000002.1"/>
</dbReference>
<reference evidence="5 6" key="1">
    <citation type="submission" date="2021-03" db="EMBL/GenBank/DDBJ databases">
        <title>Caproiciproducens sp. nov. isolated from feces of cow.</title>
        <authorList>
            <person name="Choi J.-Y."/>
        </authorList>
    </citation>
    <scope>NUCLEOTIDE SEQUENCE [LARGE SCALE GENOMIC DNA]</scope>
    <source>
        <strain evidence="5 6">AGMB10547</strain>
    </source>
</reference>
<dbReference type="Pfam" id="PF07729">
    <property type="entry name" value="FCD"/>
    <property type="match status" value="1"/>
</dbReference>
<keyword evidence="3" id="KW-0804">Transcription</keyword>
<evidence type="ECO:0000256" key="3">
    <source>
        <dbReference type="ARBA" id="ARBA00023163"/>
    </source>
</evidence>
<evidence type="ECO:0000313" key="6">
    <source>
        <dbReference type="Proteomes" id="UP000719942"/>
    </source>
</evidence>
<dbReference type="SUPFAM" id="SSF48008">
    <property type="entry name" value="GntR ligand-binding domain-like"/>
    <property type="match status" value="1"/>
</dbReference>
<dbReference type="EMBL" id="JAGFNZ010000002">
    <property type="protein sequence ID" value="MBW7572054.1"/>
    <property type="molecule type" value="Genomic_DNA"/>
</dbReference>
<keyword evidence="1" id="KW-0805">Transcription regulation</keyword>
<dbReference type="Gene3D" id="1.10.10.10">
    <property type="entry name" value="Winged helix-like DNA-binding domain superfamily/Winged helix DNA-binding domain"/>
    <property type="match status" value="1"/>
</dbReference>
<dbReference type="InterPro" id="IPR000524">
    <property type="entry name" value="Tscrpt_reg_HTH_GntR"/>
</dbReference>
<dbReference type="InterPro" id="IPR011711">
    <property type="entry name" value="GntR_C"/>
</dbReference>
<dbReference type="PANTHER" id="PTHR43537:SF5">
    <property type="entry name" value="UXU OPERON TRANSCRIPTIONAL REGULATOR"/>
    <property type="match status" value="1"/>
</dbReference>
<evidence type="ECO:0000259" key="4">
    <source>
        <dbReference type="PROSITE" id="PS50949"/>
    </source>
</evidence>
<dbReference type="PANTHER" id="PTHR43537">
    <property type="entry name" value="TRANSCRIPTIONAL REGULATOR, GNTR FAMILY"/>
    <property type="match status" value="1"/>
</dbReference>
<keyword evidence="2" id="KW-0238">DNA-binding</keyword>
<dbReference type="SMART" id="SM00345">
    <property type="entry name" value="HTH_GNTR"/>
    <property type="match status" value="1"/>
</dbReference>
<feature type="domain" description="HTH gntR-type" evidence="4">
    <location>
        <begin position="12"/>
        <end position="80"/>
    </location>
</feature>
<dbReference type="SUPFAM" id="SSF46785">
    <property type="entry name" value="Winged helix' DNA-binding domain"/>
    <property type="match status" value="1"/>
</dbReference>
<dbReference type="SMART" id="SM00895">
    <property type="entry name" value="FCD"/>
    <property type="match status" value="1"/>
</dbReference>
<evidence type="ECO:0000313" key="5">
    <source>
        <dbReference type="EMBL" id="MBW7572054.1"/>
    </source>
</evidence>
<dbReference type="Gene3D" id="1.20.120.530">
    <property type="entry name" value="GntR ligand-binding domain-like"/>
    <property type="match status" value="1"/>
</dbReference>